<comment type="subcellular location">
    <subcellularLocation>
        <location evidence="1 10">Nucleus</location>
    </subcellularLocation>
</comment>
<evidence type="ECO:0000256" key="6">
    <source>
        <dbReference type="ARBA" id="ARBA00023187"/>
    </source>
</evidence>
<dbReference type="PANTHER" id="PTHR12942:SF2">
    <property type="entry name" value="PRE-MRNA-SPLICING FACTOR SLU7"/>
    <property type="match status" value="1"/>
</dbReference>
<comment type="function">
    <text evidence="8">Required for pre-mRNA splicing as component of the spliceosome. Participates in the second catalytic step of pre-mRNA splicing, when the free hydroxyl group of exon I attacks the 3'-splice site to generate spliced mRNA and the excised lariat intron. Required for holding exon 1 properly in the spliceosome and for correct AG identification when more than one possible AG exists in 3'-splicing site region. May be involved in the activation of proximal AG. Probably also involved in alternative splicing regulation.</text>
</comment>
<evidence type="ECO:0000256" key="2">
    <source>
        <dbReference type="ARBA" id="ARBA00007203"/>
    </source>
</evidence>
<evidence type="ECO:0000256" key="1">
    <source>
        <dbReference type="ARBA" id="ARBA00004123"/>
    </source>
</evidence>
<feature type="region of interest" description="Disordered" evidence="11">
    <location>
        <begin position="1"/>
        <end position="65"/>
    </location>
</feature>
<keyword evidence="5 10" id="KW-0747">Spliceosome</keyword>
<dbReference type="Pfam" id="PF11708">
    <property type="entry name" value="Slu7"/>
    <property type="match status" value="1"/>
</dbReference>
<evidence type="ECO:0000313" key="13">
    <source>
        <dbReference type="EMBL" id="CAG5091653.1"/>
    </source>
</evidence>
<name>A0ABN7S6Z9_OIKDI</name>
<evidence type="ECO:0000256" key="9">
    <source>
        <dbReference type="ARBA" id="ARBA00046810"/>
    </source>
</evidence>
<organism evidence="13 14">
    <name type="scientific">Oikopleura dioica</name>
    <name type="common">Tunicate</name>
    <dbReference type="NCBI Taxonomy" id="34765"/>
    <lineage>
        <taxon>Eukaryota</taxon>
        <taxon>Metazoa</taxon>
        <taxon>Chordata</taxon>
        <taxon>Tunicata</taxon>
        <taxon>Appendicularia</taxon>
        <taxon>Copelata</taxon>
        <taxon>Oikopleuridae</taxon>
        <taxon>Oikopleura</taxon>
    </lineage>
</organism>
<evidence type="ECO:0000259" key="12">
    <source>
        <dbReference type="Pfam" id="PF11708"/>
    </source>
</evidence>
<keyword evidence="6 10" id="KW-0508">mRNA splicing</keyword>
<keyword evidence="14" id="KW-1185">Reference proteome</keyword>
<evidence type="ECO:0000256" key="4">
    <source>
        <dbReference type="ARBA" id="ARBA00022664"/>
    </source>
</evidence>
<feature type="compositionally biased region" description="Basic and acidic residues" evidence="11">
    <location>
        <begin position="538"/>
        <end position="552"/>
    </location>
</feature>
<evidence type="ECO:0000256" key="8">
    <source>
        <dbReference type="ARBA" id="ARBA00045201"/>
    </source>
</evidence>
<accession>A0ABN7S6Z9</accession>
<dbReference type="InterPro" id="IPR021715">
    <property type="entry name" value="Slu7_dom"/>
</dbReference>
<gene>
    <name evidence="13" type="ORF">OKIOD_LOCUS4740</name>
</gene>
<evidence type="ECO:0000313" key="14">
    <source>
        <dbReference type="Proteomes" id="UP001158576"/>
    </source>
</evidence>
<feature type="region of interest" description="Disordered" evidence="11">
    <location>
        <begin position="473"/>
        <end position="552"/>
    </location>
</feature>
<keyword evidence="4 10" id="KW-0507">mRNA processing</keyword>
<proteinExistence type="inferred from homology"/>
<evidence type="ECO:0000256" key="3">
    <source>
        <dbReference type="ARBA" id="ARBA00021377"/>
    </source>
</evidence>
<reference evidence="13 14" key="1">
    <citation type="submission" date="2021-04" db="EMBL/GenBank/DDBJ databases">
        <authorList>
            <person name="Bliznina A."/>
        </authorList>
    </citation>
    <scope>NUCLEOTIDE SEQUENCE [LARGE SCALE GENOMIC DNA]</scope>
</reference>
<dbReference type="PANTHER" id="PTHR12942">
    <property type="entry name" value="STEP II SPLICING FACTOR SLU7"/>
    <property type="match status" value="1"/>
</dbReference>
<evidence type="ECO:0000256" key="7">
    <source>
        <dbReference type="ARBA" id="ARBA00023242"/>
    </source>
</evidence>
<dbReference type="Proteomes" id="UP001158576">
    <property type="component" value="Chromosome PAR"/>
</dbReference>
<evidence type="ECO:0000256" key="5">
    <source>
        <dbReference type="ARBA" id="ARBA00022728"/>
    </source>
</evidence>
<comment type="subunit">
    <text evidence="9">Component of pre-catalytic, catalytic and post-catalytic spliceosomes. Associates with the spliceosome prior to recognition of the 3'-splice site for step II, probably during catalysis of step I.</text>
</comment>
<dbReference type="EMBL" id="OU015568">
    <property type="protein sequence ID" value="CAG5091653.1"/>
    <property type="molecule type" value="Genomic_DNA"/>
</dbReference>
<comment type="subunit">
    <text evidence="10">Associated with the spliceosome.</text>
</comment>
<sequence>MVMDPSFEPGKLYPKPKQLTHAERRRMEAEVPKKLSRSEAREKKELEEARKDGTAQPEKDEKGEIINPHIPSYIASVPWYIDKEKKPSLSHQHKPKDSLKHTIGDWYHRGMPAQKSSTRFRKGACENCGAMTHKKKDCLERPRKRGAKWTGEDIAPDEYIQPNLELGFEGKRDRWNGYDPARHRFEVFEEYQKIDIARKAINAQRLQNEIESGTIDESLPEHKDDDKYDEDEVKMHNQMNVDQRQTVSVRNLRIREDTAKYLRNLDPESAFYDPKTRSMRENPYEKTEKGTDEVDFAGENFVRHTGESVDFAKAQVFAWDAMDKGVDVHFQAEPTKAAVLRKTYTQKKKDHSQKLKQSVLDKYGGMEHLKAPPKELLLAQTENYVEYSRTGQVIKGQERAKIKSRYEEDVLIGNHTAVWGSFWDAGDWGYKCCKSTVKNSYCIANKEGRKGSTESNAIEMAPPKLVPQIIKSEEANPKSDSSSDDSSSSSSSESEDENAGKSLMEIHQEKQKSKKKMSKKEKKKAKKKAKKEAKKAKKDADKKREQDIEDAIRKERERIKEVDKFLATDERKRKYNSMEAVSEPSEAELEAFKRTRVNRADPMANFLSK</sequence>
<evidence type="ECO:0000256" key="11">
    <source>
        <dbReference type="SAM" id="MobiDB-lite"/>
    </source>
</evidence>
<protein>
    <recommendedName>
        <fullName evidence="3 10">Pre-mRNA-splicing factor SLU7</fullName>
    </recommendedName>
</protein>
<feature type="domain" description="Pre-mRNA-splicing factor SLU7" evidence="12">
    <location>
        <begin position="166"/>
        <end position="421"/>
    </location>
</feature>
<comment type="similarity">
    <text evidence="2 10">Belongs to the SLU7 family.</text>
</comment>
<keyword evidence="7 10" id="KW-0539">Nucleus</keyword>
<feature type="compositionally biased region" description="Basic residues" evidence="11">
    <location>
        <begin position="512"/>
        <end position="537"/>
    </location>
</feature>
<evidence type="ECO:0000256" key="10">
    <source>
        <dbReference type="RuleBase" id="RU367071"/>
    </source>
</evidence>
<comment type="function">
    <text evidence="10">Involved in pre-mRNA splicing.</text>
</comment>
<feature type="compositionally biased region" description="Basic and acidic residues" evidence="11">
    <location>
        <begin position="20"/>
        <end position="64"/>
    </location>
</feature>
<dbReference type="InterPro" id="IPR039974">
    <property type="entry name" value="Splicing_factor_SLU7"/>
</dbReference>